<evidence type="ECO:0000313" key="2">
    <source>
        <dbReference type="Proteomes" id="UP001057402"/>
    </source>
</evidence>
<dbReference type="EMBL" id="CM042882">
    <property type="protein sequence ID" value="KAI4381148.1"/>
    <property type="molecule type" value="Genomic_DNA"/>
</dbReference>
<sequence>MMPNHHHISTSCSSNKARKSAIQTCIVGTGKALPKSRMDPKELSLEIALGKRFAFPLLGYKRCVYWVPPALLLKTRRNEVGRGPTYESEGKGLAWGKSHVPPLPLLQMEALISVDHPPPPLLLSQLPDQTKHLFRLNFMATATAPECHS</sequence>
<keyword evidence="2" id="KW-1185">Reference proteome</keyword>
<proteinExistence type="predicted"/>
<reference evidence="2" key="1">
    <citation type="journal article" date="2023" name="Front. Plant Sci.">
        <title>Chromosomal-level genome assembly of Melastoma candidum provides insights into trichome evolution.</title>
        <authorList>
            <person name="Zhong Y."/>
            <person name="Wu W."/>
            <person name="Sun C."/>
            <person name="Zou P."/>
            <person name="Liu Y."/>
            <person name="Dai S."/>
            <person name="Zhou R."/>
        </authorList>
    </citation>
    <scope>NUCLEOTIDE SEQUENCE [LARGE SCALE GENOMIC DNA]</scope>
</reference>
<gene>
    <name evidence="1" type="ORF">MLD38_007255</name>
</gene>
<accession>A0ACB9RQ68</accession>
<dbReference type="Proteomes" id="UP001057402">
    <property type="component" value="Chromosome 3"/>
</dbReference>
<protein>
    <submittedName>
        <fullName evidence="1">Uncharacterized protein</fullName>
    </submittedName>
</protein>
<comment type="caution">
    <text evidence="1">The sequence shown here is derived from an EMBL/GenBank/DDBJ whole genome shotgun (WGS) entry which is preliminary data.</text>
</comment>
<organism evidence="1 2">
    <name type="scientific">Melastoma candidum</name>
    <dbReference type="NCBI Taxonomy" id="119954"/>
    <lineage>
        <taxon>Eukaryota</taxon>
        <taxon>Viridiplantae</taxon>
        <taxon>Streptophyta</taxon>
        <taxon>Embryophyta</taxon>
        <taxon>Tracheophyta</taxon>
        <taxon>Spermatophyta</taxon>
        <taxon>Magnoliopsida</taxon>
        <taxon>eudicotyledons</taxon>
        <taxon>Gunneridae</taxon>
        <taxon>Pentapetalae</taxon>
        <taxon>rosids</taxon>
        <taxon>malvids</taxon>
        <taxon>Myrtales</taxon>
        <taxon>Melastomataceae</taxon>
        <taxon>Melastomatoideae</taxon>
        <taxon>Melastomateae</taxon>
        <taxon>Melastoma</taxon>
    </lineage>
</organism>
<name>A0ACB9RQ68_9MYRT</name>
<evidence type="ECO:0000313" key="1">
    <source>
        <dbReference type="EMBL" id="KAI4381148.1"/>
    </source>
</evidence>